<dbReference type="AlphaFoldDB" id="E6SCL8"/>
<organism evidence="3 4">
    <name type="scientific">Intrasporangium calvum (strain ATCC 23552 / DSM 43043 / JCM 3097 / NBRC 12989 / NCIMB 10167 / NRRL B-3866 / 7 KIP)</name>
    <dbReference type="NCBI Taxonomy" id="710696"/>
    <lineage>
        <taxon>Bacteria</taxon>
        <taxon>Bacillati</taxon>
        <taxon>Actinomycetota</taxon>
        <taxon>Actinomycetes</taxon>
        <taxon>Micrococcales</taxon>
        <taxon>Intrasporangiaceae</taxon>
        <taxon>Intrasporangium</taxon>
    </lineage>
</organism>
<reference evidence="3 4" key="1">
    <citation type="journal article" date="2010" name="Stand. Genomic Sci.">
        <title>Complete genome sequence of Intrasporangium calvum type strain (7 KIP).</title>
        <authorList>
            <person name="Del Rio T.G."/>
            <person name="Chertkov O."/>
            <person name="Yasawong M."/>
            <person name="Lucas S."/>
            <person name="Deshpande S."/>
            <person name="Cheng J.F."/>
            <person name="Detter C."/>
            <person name="Tapia R."/>
            <person name="Han C."/>
            <person name="Goodwin L."/>
            <person name="Pitluck S."/>
            <person name="Liolios K."/>
            <person name="Ivanova N."/>
            <person name="Mavromatis K."/>
            <person name="Pati A."/>
            <person name="Chen A."/>
            <person name="Palaniappan K."/>
            <person name="Land M."/>
            <person name="Hauser L."/>
            <person name="Chang Y.J."/>
            <person name="Jeffries C.D."/>
            <person name="Rohde M."/>
            <person name="Pukall R."/>
            <person name="Sikorski J."/>
            <person name="Goker M."/>
            <person name="Woyke T."/>
            <person name="Bristow J."/>
            <person name="Eisen J.A."/>
            <person name="Markowitz V."/>
            <person name="Hugenholtz P."/>
            <person name="Kyrpides N.C."/>
            <person name="Klenk H.P."/>
            <person name="Lapidus A."/>
        </authorList>
    </citation>
    <scope>NUCLEOTIDE SEQUENCE [LARGE SCALE GENOMIC DNA]</scope>
    <source>
        <strain evidence="4">ATCC 23552 / DSM 43043 / JCM 3097 / NBRC 12989 / 7 KIP</strain>
    </source>
</reference>
<dbReference type="eggNOG" id="COG0508">
    <property type="taxonomic scope" value="Bacteria"/>
</dbReference>
<dbReference type="InterPro" id="IPR045257">
    <property type="entry name" value="E2/Pdx1"/>
</dbReference>
<dbReference type="KEGG" id="ica:Intca_3137"/>
<evidence type="ECO:0000313" key="3">
    <source>
        <dbReference type="EMBL" id="ADU49622.1"/>
    </source>
</evidence>
<accession>E6SCL8</accession>
<dbReference type="PROSITE" id="PS00189">
    <property type="entry name" value="LIPOYL"/>
    <property type="match status" value="1"/>
</dbReference>
<dbReference type="InterPro" id="IPR003016">
    <property type="entry name" value="2-oxoA_DH_lipoyl-BS"/>
</dbReference>
<dbReference type="PANTHER" id="PTHR23151">
    <property type="entry name" value="DIHYDROLIPOAMIDE ACETYL/SUCCINYL-TRANSFERASE-RELATED"/>
    <property type="match status" value="1"/>
</dbReference>
<protein>
    <submittedName>
        <fullName evidence="3">Biotin/lipoyl attachment domain-containing protein</fullName>
    </submittedName>
</protein>
<dbReference type="Gene3D" id="2.40.50.100">
    <property type="match status" value="1"/>
</dbReference>
<dbReference type="OrthoDB" id="9805770at2"/>
<evidence type="ECO:0000256" key="1">
    <source>
        <dbReference type="ARBA" id="ARBA00022823"/>
    </source>
</evidence>
<keyword evidence="4" id="KW-1185">Reference proteome</keyword>
<evidence type="ECO:0000313" key="4">
    <source>
        <dbReference type="Proteomes" id="UP000008914"/>
    </source>
</evidence>
<dbReference type="PROSITE" id="PS50968">
    <property type="entry name" value="BIOTINYL_LIPOYL"/>
    <property type="match status" value="1"/>
</dbReference>
<name>E6SCL8_INTC7</name>
<evidence type="ECO:0000259" key="2">
    <source>
        <dbReference type="PROSITE" id="PS50968"/>
    </source>
</evidence>
<dbReference type="EMBL" id="CP002343">
    <property type="protein sequence ID" value="ADU49622.1"/>
    <property type="molecule type" value="Genomic_DNA"/>
</dbReference>
<dbReference type="SUPFAM" id="SSF51230">
    <property type="entry name" value="Single hybrid motif"/>
    <property type="match status" value="1"/>
</dbReference>
<dbReference type="Pfam" id="PF00364">
    <property type="entry name" value="Biotin_lipoyl"/>
    <property type="match status" value="1"/>
</dbReference>
<keyword evidence="1" id="KW-0450">Lipoyl</keyword>
<dbReference type="CDD" id="cd06849">
    <property type="entry name" value="lipoyl_domain"/>
    <property type="match status" value="1"/>
</dbReference>
<dbReference type="PANTHER" id="PTHR23151:SF90">
    <property type="entry name" value="DIHYDROLIPOYLLYSINE-RESIDUE ACETYLTRANSFERASE COMPONENT OF PYRUVATE DEHYDROGENASE COMPLEX, MITOCHONDRIAL-RELATED"/>
    <property type="match status" value="1"/>
</dbReference>
<gene>
    <name evidence="3" type="ordered locus">Intca_3137</name>
</gene>
<dbReference type="GO" id="GO:0045254">
    <property type="term" value="C:pyruvate dehydrogenase complex"/>
    <property type="evidence" value="ECO:0007669"/>
    <property type="project" value="InterPro"/>
</dbReference>
<dbReference type="RefSeq" id="WP_013493934.1">
    <property type="nucleotide sequence ID" value="NC_014830.1"/>
</dbReference>
<proteinExistence type="predicted"/>
<sequence length="78" mass="8389">MIDIVIPKWGLTMEEAVLVEWYRAEGEPISEGEAIAEVETDKANSDIESPASGIVRELLVEAGASVVPGQVVARIEPQ</sequence>
<dbReference type="InterPro" id="IPR000089">
    <property type="entry name" value="Biotin_lipoyl"/>
</dbReference>
<dbReference type="GO" id="GO:0006086">
    <property type="term" value="P:pyruvate decarboxylation to acetyl-CoA"/>
    <property type="evidence" value="ECO:0007669"/>
    <property type="project" value="InterPro"/>
</dbReference>
<dbReference type="Proteomes" id="UP000008914">
    <property type="component" value="Chromosome"/>
</dbReference>
<dbReference type="STRING" id="710696.Intca_3137"/>
<dbReference type="InterPro" id="IPR011053">
    <property type="entry name" value="Single_hybrid_motif"/>
</dbReference>
<dbReference type="HOGENOM" id="CLU_016733_7_6_11"/>
<feature type="domain" description="Lipoyl-binding" evidence="2">
    <location>
        <begin position="1"/>
        <end position="76"/>
    </location>
</feature>